<protein>
    <submittedName>
        <fullName evidence="2">Uncharacterized protein</fullName>
    </submittedName>
</protein>
<keyword evidence="1" id="KW-0732">Signal</keyword>
<keyword evidence="4" id="KW-1185">Reference proteome</keyword>
<feature type="chain" id="PRO_5035990082" evidence="1">
    <location>
        <begin position="27"/>
        <end position="144"/>
    </location>
</feature>
<organism evidence="2 4">
    <name type="scientific">Pseudoalteromonas ruthenica</name>
    <dbReference type="NCBI Taxonomy" id="151081"/>
    <lineage>
        <taxon>Bacteria</taxon>
        <taxon>Pseudomonadati</taxon>
        <taxon>Pseudomonadota</taxon>
        <taxon>Gammaproteobacteria</taxon>
        <taxon>Alteromonadales</taxon>
        <taxon>Pseudoalteromonadaceae</taxon>
        <taxon>Pseudoalteromonas</taxon>
    </lineage>
</organism>
<dbReference type="AlphaFoldDB" id="A0A0F4Q3K5"/>
<dbReference type="Proteomes" id="UP000305874">
    <property type="component" value="Unassembled WGS sequence"/>
</dbReference>
<proteinExistence type="predicted"/>
<feature type="signal peptide" evidence="1">
    <location>
        <begin position="1"/>
        <end position="26"/>
    </location>
</feature>
<dbReference type="Proteomes" id="UP000033664">
    <property type="component" value="Unassembled WGS sequence"/>
</dbReference>
<dbReference type="EMBL" id="JXXZ01000001">
    <property type="protein sequence ID" value="KJZ02238.1"/>
    <property type="molecule type" value="Genomic_DNA"/>
</dbReference>
<evidence type="ECO:0000313" key="4">
    <source>
        <dbReference type="Proteomes" id="UP000033664"/>
    </source>
</evidence>
<dbReference type="RefSeq" id="WP_022944611.1">
    <property type="nucleotide sequence ID" value="NZ_DJHQ01000020.1"/>
</dbReference>
<evidence type="ECO:0000313" key="3">
    <source>
        <dbReference type="EMBL" id="TMP85898.1"/>
    </source>
</evidence>
<dbReference type="PATRIC" id="fig|151081.8.peg.1334"/>
<evidence type="ECO:0000256" key="1">
    <source>
        <dbReference type="SAM" id="SignalP"/>
    </source>
</evidence>
<evidence type="ECO:0000313" key="5">
    <source>
        <dbReference type="Proteomes" id="UP000305874"/>
    </source>
</evidence>
<reference evidence="5" key="3">
    <citation type="submission" date="2019-06" db="EMBL/GenBank/DDBJ databases">
        <title>Co-occurence of chitin degradation, pigmentation and bioactivity in marine Pseudoalteromonas.</title>
        <authorList>
            <person name="Sonnenschein E.C."/>
            <person name="Bech P.K."/>
        </authorList>
    </citation>
    <scope>NUCLEOTIDE SEQUENCE [LARGE SCALE GENOMIC DNA]</scope>
    <source>
        <strain evidence="5">S2897</strain>
    </source>
</reference>
<evidence type="ECO:0000313" key="2">
    <source>
        <dbReference type="EMBL" id="KJZ02238.1"/>
    </source>
</evidence>
<reference evidence="2 4" key="1">
    <citation type="journal article" date="2015" name="BMC Genomics">
        <title>Genome mining reveals unlocked bioactive potential of marine Gram-negative bacteria.</title>
        <authorList>
            <person name="Machado H."/>
            <person name="Sonnenschein E.C."/>
            <person name="Melchiorsen J."/>
            <person name="Gram L."/>
        </authorList>
    </citation>
    <scope>NUCLEOTIDE SEQUENCE [LARGE SCALE GENOMIC DNA]</scope>
    <source>
        <strain evidence="2 4">S3137</strain>
    </source>
</reference>
<reference evidence="3 5" key="2">
    <citation type="submission" date="2017-12" db="EMBL/GenBank/DDBJ databases">
        <authorList>
            <person name="Paulsen S."/>
            <person name="Gram L.K."/>
        </authorList>
    </citation>
    <scope>NUCLEOTIDE SEQUENCE [LARGE SCALE GENOMIC DNA]</scope>
    <source>
        <strain evidence="3 5">S2897</strain>
    </source>
</reference>
<name>A0A0F4Q3K5_9GAMM</name>
<reference evidence="3" key="4">
    <citation type="submission" date="2019-09" db="EMBL/GenBank/DDBJ databases">
        <title>Co-occurence of chitin degradation, pigmentation and bioactivity in marine Pseudoalteromonas.</title>
        <authorList>
            <person name="Sonnenschein E.C."/>
            <person name="Bech P.K."/>
        </authorList>
    </citation>
    <scope>NUCLEOTIDE SEQUENCE</scope>
    <source>
        <strain evidence="3">S2897</strain>
    </source>
</reference>
<sequence length="144" mass="15375">MKLVKSLSTVACVIGLSLASTSSVLAASSTSVVGTWRNHVNWNCNTAGSTPITAALFTINADGTWSYPYGGGNWWQEEGLVIISFDSYPTLQYVGNVTKDAVVGIQGYSDNPGSRGCFYLLREQAGKASDVKHYVDGKDAVTNR</sequence>
<dbReference type="OrthoDB" id="4883038at2"/>
<dbReference type="GeneID" id="58227014"/>
<accession>A0A0F4Q3K5</accession>
<gene>
    <name evidence="3" type="ORF">CWC05_16315</name>
    <name evidence="2" type="ORF">TW72_00760</name>
</gene>
<comment type="caution">
    <text evidence="2">The sequence shown here is derived from an EMBL/GenBank/DDBJ whole genome shotgun (WGS) entry which is preliminary data.</text>
</comment>
<dbReference type="EMBL" id="PNCG01000017">
    <property type="protein sequence ID" value="TMP85898.1"/>
    <property type="molecule type" value="Genomic_DNA"/>
</dbReference>